<feature type="domain" description="Ubiquitin-like" evidence="9">
    <location>
        <begin position="4"/>
        <end position="72"/>
    </location>
</feature>
<comment type="catalytic activity">
    <reaction evidence="1 6">
        <text>Thiol-dependent hydrolysis of ester, thioester, amide, peptide and isopeptide bonds formed by the C-terminal Gly of ubiquitin (a 76-residue protein attached to proteins as an intracellular targeting signal).</text>
        <dbReference type="EC" id="3.4.19.12"/>
    </reaction>
</comment>
<dbReference type="PROSITE" id="PS00973">
    <property type="entry name" value="USP_2"/>
    <property type="match status" value="1"/>
</dbReference>
<dbReference type="HOGENOM" id="CLU_017549_2_0_1"/>
<feature type="compositionally biased region" description="Basic and acidic residues" evidence="8">
    <location>
        <begin position="425"/>
        <end position="435"/>
    </location>
</feature>
<dbReference type="GO" id="GO:0043161">
    <property type="term" value="P:proteasome-mediated ubiquitin-dependent protein catabolic process"/>
    <property type="evidence" value="ECO:0007669"/>
    <property type="project" value="InterPro"/>
</dbReference>
<dbReference type="GO" id="GO:0004843">
    <property type="term" value="F:cysteine-type deubiquitinase activity"/>
    <property type="evidence" value="ECO:0007669"/>
    <property type="project" value="UniProtKB-UniRule"/>
</dbReference>
<dbReference type="InterPro" id="IPR028889">
    <property type="entry name" value="USP"/>
</dbReference>
<dbReference type="PROSITE" id="PS00972">
    <property type="entry name" value="USP_1"/>
    <property type="match status" value="1"/>
</dbReference>
<dbReference type="InterPro" id="IPR038765">
    <property type="entry name" value="Papain-like_cys_pep_sf"/>
</dbReference>
<evidence type="ECO:0000259" key="10">
    <source>
        <dbReference type="PROSITE" id="PS50235"/>
    </source>
</evidence>
<name>A0A0C3CJS2_PILCF</name>
<dbReference type="PROSITE" id="PS50053">
    <property type="entry name" value="UBIQUITIN_2"/>
    <property type="match status" value="1"/>
</dbReference>
<evidence type="ECO:0000256" key="8">
    <source>
        <dbReference type="SAM" id="MobiDB-lite"/>
    </source>
</evidence>
<evidence type="ECO:0000256" key="3">
    <source>
        <dbReference type="ARBA" id="ARBA00022786"/>
    </source>
</evidence>
<dbReference type="SUPFAM" id="SSF54236">
    <property type="entry name" value="Ubiquitin-like"/>
    <property type="match status" value="1"/>
</dbReference>
<evidence type="ECO:0000313" key="11">
    <source>
        <dbReference type="EMBL" id="KIM89987.1"/>
    </source>
</evidence>
<keyword evidence="7" id="KW-0175">Coiled coil</keyword>
<dbReference type="GO" id="GO:0061136">
    <property type="term" value="P:regulation of proteasomal protein catabolic process"/>
    <property type="evidence" value="ECO:0007669"/>
    <property type="project" value="TreeGrafter"/>
</dbReference>
<dbReference type="InterPro" id="IPR001394">
    <property type="entry name" value="Peptidase_C19_UCH"/>
</dbReference>
<dbReference type="Proteomes" id="UP000054166">
    <property type="component" value="Unassembled WGS sequence"/>
</dbReference>
<dbReference type="AlphaFoldDB" id="A0A0C3CJS2"/>
<dbReference type="FunCoup" id="A0A0C3CJS2">
    <property type="interactions" value="936"/>
</dbReference>
<evidence type="ECO:0000256" key="1">
    <source>
        <dbReference type="ARBA" id="ARBA00000707"/>
    </source>
</evidence>
<dbReference type="PANTHER" id="PTHR43982">
    <property type="entry name" value="UBIQUITIN CARBOXYL-TERMINAL HYDROLASE"/>
    <property type="match status" value="1"/>
</dbReference>
<dbReference type="PANTHER" id="PTHR43982:SF1">
    <property type="entry name" value="UBIQUITIN CARBOXYL-TERMINAL HYDROLASE 14"/>
    <property type="match status" value="1"/>
</dbReference>
<evidence type="ECO:0000256" key="5">
    <source>
        <dbReference type="ARBA" id="ARBA00022807"/>
    </source>
</evidence>
<dbReference type="Gene3D" id="3.90.70.10">
    <property type="entry name" value="Cysteine proteinases"/>
    <property type="match status" value="1"/>
</dbReference>
<keyword evidence="3 6" id="KW-0833">Ubl conjugation pathway</keyword>
<dbReference type="SMART" id="SM00213">
    <property type="entry name" value="UBQ"/>
    <property type="match status" value="1"/>
</dbReference>
<evidence type="ECO:0000256" key="6">
    <source>
        <dbReference type="RuleBase" id="RU366025"/>
    </source>
</evidence>
<feature type="region of interest" description="Disordered" evidence="8">
    <location>
        <begin position="505"/>
        <end position="524"/>
    </location>
</feature>
<organism evidence="11 12">
    <name type="scientific">Piloderma croceum (strain F 1598)</name>
    <dbReference type="NCBI Taxonomy" id="765440"/>
    <lineage>
        <taxon>Eukaryota</taxon>
        <taxon>Fungi</taxon>
        <taxon>Dikarya</taxon>
        <taxon>Basidiomycota</taxon>
        <taxon>Agaricomycotina</taxon>
        <taxon>Agaricomycetes</taxon>
        <taxon>Agaricomycetidae</taxon>
        <taxon>Atheliales</taxon>
        <taxon>Atheliaceae</taxon>
        <taxon>Piloderma</taxon>
    </lineage>
</organism>
<dbReference type="InterPro" id="IPR029071">
    <property type="entry name" value="Ubiquitin-like_domsf"/>
</dbReference>
<dbReference type="Pfam" id="PF00240">
    <property type="entry name" value="ubiquitin"/>
    <property type="match status" value="1"/>
</dbReference>
<proteinExistence type="inferred from homology"/>
<evidence type="ECO:0000313" key="12">
    <source>
        <dbReference type="Proteomes" id="UP000054166"/>
    </source>
</evidence>
<dbReference type="InParanoid" id="A0A0C3CJS2"/>
<dbReference type="SUPFAM" id="SSF54001">
    <property type="entry name" value="Cysteine proteinases"/>
    <property type="match status" value="1"/>
</dbReference>
<feature type="domain" description="USP" evidence="10">
    <location>
        <begin position="105"/>
        <end position="567"/>
    </location>
</feature>
<dbReference type="InterPro" id="IPR018200">
    <property type="entry name" value="USP_CS"/>
</dbReference>
<dbReference type="PROSITE" id="PS50235">
    <property type="entry name" value="USP_3"/>
    <property type="match status" value="1"/>
</dbReference>
<feature type="region of interest" description="Disordered" evidence="8">
    <location>
        <begin position="417"/>
        <end position="442"/>
    </location>
</feature>
<keyword evidence="12" id="KW-1185">Reference proteome</keyword>
<dbReference type="EC" id="3.4.19.12" evidence="6"/>
<feature type="coiled-coil region" evidence="7">
    <location>
        <begin position="344"/>
        <end position="378"/>
    </location>
</feature>
<dbReference type="GO" id="GO:0016579">
    <property type="term" value="P:protein deubiquitination"/>
    <property type="evidence" value="ECO:0007669"/>
    <property type="project" value="InterPro"/>
</dbReference>
<evidence type="ECO:0000256" key="7">
    <source>
        <dbReference type="SAM" id="Coils"/>
    </source>
</evidence>
<sequence length="570" mass="61605">MAPLAVHIKHAGKTLDVSLDPDQPPSAFKDAIYQVTGVPPDRMKVMIKGGVLKDDTVWKKVAPKEGQTFMVIGAAGDLPKPPEKPIVFLEDMDDSELAEALAKPVGLKNLGNTCYMNATLQSLRAIPELQTALSAPHATNASPTPLPKALSALYASMSRTTDAVMPVGFLQVLRSVVPQFGEVDRSKGGMMAGYAQQDAEECWGKITEALKDIPLESGSQTTSKKFVEAYMTGQMRRELKCDEAPDEPATISTQNVLKIECNISSTTNYMHTGIMGALDQKIEKQSPTLGRDAIYSEKSRLARLPSYLTVHMMRFMWRSDIRKKAKIMRKVKFPTEFDALDLVTDELKEKMLPVSRRLKELEKERAERKKVRKRTKNVAAAAAAASSSSSAAVDVAVVGVGTGTGTASNVVIAEVTTATSTPGTEEGKGKEKENAGGELEDESVYREKELKELETLISPELKGDVGCSVTGLYELVAIVTHKGAAADAGHYIGFVKKSVFHAAKPPPPAADGAPAPPVATPPMVEEDNEDWYKFDDDRVSDFPVEKLATLDGGGEDSSAYVLLYKSKSLA</sequence>
<accession>A0A0C3CJS2</accession>
<evidence type="ECO:0000256" key="4">
    <source>
        <dbReference type="ARBA" id="ARBA00022801"/>
    </source>
</evidence>
<dbReference type="EMBL" id="KN832974">
    <property type="protein sequence ID" value="KIM89987.1"/>
    <property type="molecule type" value="Genomic_DNA"/>
</dbReference>
<reference evidence="12" key="2">
    <citation type="submission" date="2015-01" db="EMBL/GenBank/DDBJ databases">
        <title>Evolutionary Origins and Diversification of the Mycorrhizal Mutualists.</title>
        <authorList>
            <consortium name="DOE Joint Genome Institute"/>
            <consortium name="Mycorrhizal Genomics Consortium"/>
            <person name="Kohler A."/>
            <person name="Kuo A."/>
            <person name="Nagy L.G."/>
            <person name="Floudas D."/>
            <person name="Copeland A."/>
            <person name="Barry K.W."/>
            <person name="Cichocki N."/>
            <person name="Veneault-Fourrey C."/>
            <person name="LaButti K."/>
            <person name="Lindquist E.A."/>
            <person name="Lipzen A."/>
            <person name="Lundell T."/>
            <person name="Morin E."/>
            <person name="Murat C."/>
            <person name="Riley R."/>
            <person name="Ohm R."/>
            <person name="Sun H."/>
            <person name="Tunlid A."/>
            <person name="Henrissat B."/>
            <person name="Grigoriev I.V."/>
            <person name="Hibbett D.S."/>
            <person name="Martin F."/>
        </authorList>
    </citation>
    <scope>NUCLEOTIDE SEQUENCE [LARGE SCALE GENOMIC DNA]</scope>
    <source>
        <strain evidence="12">F 1598</strain>
    </source>
</reference>
<dbReference type="GO" id="GO:0070628">
    <property type="term" value="F:proteasome binding"/>
    <property type="evidence" value="ECO:0007669"/>
    <property type="project" value="TreeGrafter"/>
</dbReference>
<keyword evidence="4 6" id="KW-0378">Hydrolase</keyword>
<dbReference type="OrthoDB" id="333239at2759"/>
<evidence type="ECO:0000256" key="2">
    <source>
        <dbReference type="ARBA" id="ARBA00022670"/>
    </source>
</evidence>
<evidence type="ECO:0000259" key="9">
    <source>
        <dbReference type="PROSITE" id="PS50053"/>
    </source>
</evidence>
<keyword evidence="5 6" id="KW-0788">Thiol protease</keyword>
<dbReference type="InterPro" id="IPR044635">
    <property type="entry name" value="UBP14-like"/>
</dbReference>
<dbReference type="InterPro" id="IPR000626">
    <property type="entry name" value="Ubiquitin-like_dom"/>
</dbReference>
<dbReference type="CDD" id="cd16104">
    <property type="entry name" value="Ubl_USP14_like"/>
    <property type="match status" value="1"/>
</dbReference>
<feature type="compositionally biased region" description="Pro residues" evidence="8">
    <location>
        <begin position="505"/>
        <end position="520"/>
    </location>
</feature>
<reference evidence="11 12" key="1">
    <citation type="submission" date="2014-04" db="EMBL/GenBank/DDBJ databases">
        <authorList>
            <consortium name="DOE Joint Genome Institute"/>
            <person name="Kuo A."/>
            <person name="Tarkka M."/>
            <person name="Buscot F."/>
            <person name="Kohler A."/>
            <person name="Nagy L.G."/>
            <person name="Floudas D."/>
            <person name="Copeland A."/>
            <person name="Barry K.W."/>
            <person name="Cichocki N."/>
            <person name="Veneault-Fourrey C."/>
            <person name="LaButti K."/>
            <person name="Lindquist E.A."/>
            <person name="Lipzen A."/>
            <person name="Lundell T."/>
            <person name="Morin E."/>
            <person name="Murat C."/>
            <person name="Sun H."/>
            <person name="Tunlid A."/>
            <person name="Henrissat B."/>
            <person name="Grigoriev I.V."/>
            <person name="Hibbett D.S."/>
            <person name="Martin F."/>
            <person name="Nordberg H.P."/>
            <person name="Cantor M.N."/>
            <person name="Hua S.X."/>
        </authorList>
    </citation>
    <scope>NUCLEOTIDE SEQUENCE [LARGE SCALE GENOMIC DNA]</scope>
    <source>
        <strain evidence="11 12">F 1598</strain>
    </source>
</reference>
<dbReference type="Pfam" id="PF00443">
    <property type="entry name" value="UCH"/>
    <property type="match status" value="1"/>
</dbReference>
<dbReference type="STRING" id="765440.A0A0C3CJS2"/>
<keyword evidence="2 6" id="KW-0645">Protease</keyword>
<dbReference type="Gene3D" id="3.10.20.90">
    <property type="entry name" value="Phosphatidylinositol 3-kinase Catalytic Subunit, Chain A, domain 1"/>
    <property type="match status" value="1"/>
</dbReference>
<protein>
    <recommendedName>
        <fullName evidence="6">Ubiquitin carboxyl-terminal hydrolase</fullName>
        <ecNumber evidence="6">3.4.19.12</ecNumber>
    </recommendedName>
</protein>
<gene>
    <name evidence="11" type="ORF">PILCRDRAFT_812783</name>
</gene>
<comment type="similarity">
    <text evidence="6">Belongs to the peptidase C19 family.</text>
</comment>